<proteinExistence type="predicted"/>
<protein>
    <submittedName>
        <fullName evidence="1">Unnamed protein product</fullName>
    </submittedName>
</protein>
<evidence type="ECO:0000313" key="2">
    <source>
        <dbReference type="Proteomes" id="UP001165121"/>
    </source>
</evidence>
<reference evidence="1" key="1">
    <citation type="submission" date="2023-04" db="EMBL/GenBank/DDBJ databases">
        <title>Phytophthora fragariaefolia NBRC 109709.</title>
        <authorList>
            <person name="Ichikawa N."/>
            <person name="Sato H."/>
            <person name="Tonouchi N."/>
        </authorList>
    </citation>
    <scope>NUCLEOTIDE SEQUENCE</scope>
    <source>
        <strain evidence="1">NBRC 109709</strain>
    </source>
</reference>
<dbReference type="Proteomes" id="UP001165121">
    <property type="component" value="Unassembled WGS sequence"/>
</dbReference>
<name>A0A9W6XX26_9STRA</name>
<sequence>MAAALLDMRFGDEDVKKRFEAVDTNLKKTLAWQFFAGRLSEALNVVLCGTQVLNKYKKLKCEYRQGKAARQQTGNDEHEEDTELWGILNSAFAARTGVGEAILADANDAIDSTDEDMSFASPESKHKAAAPMTSLGDGMKEGMTAIAASLGSEDKLAGVLQELKEFQEASQALQARQLTLLELLVTKISNN</sequence>
<dbReference type="OrthoDB" id="105664at2759"/>
<keyword evidence="2" id="KW-1185">Reference proteome</keyword>
<accession>A0A9W6XX26</accession>
<dbReference type="AlphaFoldDB" id="A0A9W6XX26"/>
<evidence type="ECO:0000313" key="1">
    <source>
        <dbReference type="EMBL" id="GMF47061.1"/>
    </source>
</evidence>
<gene>
    <name evidence="1" type="ORF">Pfra01_001760000</name>
</gene>
<organism evidence="1 2">
    <name type="scientific">Phytophthora fragariaefolia</name>
    <dbReference type="NCBI Taxonomy" id="1490495"/>
    <lineage>
        <taxon>Eukaryota</taxon>
        <taxon>Sar</taxon>
        <taxon>Stramenopiles</taxon>
        <taxon>Oomycota</taxon>
        <taxon>Peronosporomycetes</taxon>
        <taxon>Peronosporales</taxon>
        <taxon>Peronosporaceae</taxon>
        <taxon>Phytophthora</taxon>
    </lineage>
</organism>
<comment type="caution">
    <text evidence="1">The sequence shown here is derived from an EMBL/GenBank/DDBJ whole genome shotgun (WGS) entry which is preliminary data.</text>
</comment>
<dbReference type="EMBL" id="BSXT01002073">
    <property type="protein sequence ID" value="GMF47061.1"/>
    <property type="molecule type" value="Genomic_DNA"/>
</dbReference>